<name>A0A3B0Q461_9BACT</name>
<keyword evidence="2" id="KW-1185">Reference proteome</keyword>
<accession>A0A3B0Q461</accession>
<evidence type="ECO:0000313" key="2">
    <source>
        <dbReference type="Proteomes" id="UP000257559"/>
    </source>
</evidence>
<protein>
    <submittedName>
        <fullName evidence="1">Uncharacterized protein</fullName>
    </submittedName>
</protein>
<reference evidence="2" key="1">
    <citation type="submission" date="2018-06" db="EMBL/GenBank/DDBJ databases">
        <authorList>
            <consortium name="Pathogen Informatics"/>
        </authorList>
    </citation>
    <scope>NUCLEOTIDE SEQUENCE [LARGE SCALE GENOMIC DNA]</scope>
    <source>
        <strain evidence="2">NCTC10132</strain>
    </source>
</reference>
<organism evidence="1 2">
    <name type="scientific">Mycoplasmopsis edwardii</name>
    <dbReference type="NCBI Taxonomy" id="53558"/>
    <lineage>
        <taxon>Bacteria</taxon>
        <taxon>Bacillati</taxon>
        <taxon>Mycoplasmatota</taxon>
        <taxon>Mycoplasmoidales</taxon>
        <taxon>Metamycoplasmataceae</taxon>
        <taxon>Mycoplasmopsis</taxon>
    </lineage>
</organism>
<dbReference type="EMBL" id="LS991951">
    <property type="protein sequence ID" value="SYV97546.1"/>
    <property type="molecule type" value="Genomic_DNA"/>
</dbReference>
<dbReference type="KEGG" id="medw:NCTC10132_00912"/>
<gene>
    <name evidence="1" type="ORF">NCTC10132_00912</name>
</gene>
<evidence type="ECO:0000313" key="1">
    <source>
        <dbReference type="EMBL" id="SYV97546.1"/>
    </source>
</evidence>
<dbReference type="Proteomes" id="UP000257559">
    <property type="component" value="Chromosome"/>
</dbReference>
<sequence length="75" mass="8063">MNVSRYFPSILGEKIGINKITVIEISTKTIQIEPETNFESNVACLKGGNTLSAAEIELIGKLETNSPFVAPLPTA</sequence>
<dbReference type="AlphaFoldDB" id="A0A3B0Q461"/>
<proteinExistence type="predicted"/>